<dbReference type="OrthoDB" id="1896086at2759"/>
<dbReference type="PANTHER" id="PTHR35040">
    <property type="match status" value="1"/>
</dbReference>
<accession>A0A0A1SNB2</accession>
<evidence type="ECO:0000313" key="2">
    <source>
        <dbReference type="EMBL" id="CEJ81868.1"/>
    </source>
</evidence>
<keyword evidence="1" id="KW-0732">Signal</keyword>
<evidence type="ECO:0008006" key="4">
    <source>
        <dbReference type="Google" id="ProtNLM"/>
    </source>
</evidence>
<dbReference type="HOGENOM" id="CLU_769837_0_0_1"/>
<dbReference type="Pfam" id="PF12138">
    <property type="entry name" value="Spherulin4"/>
    <property type="match status" value="1"/>
</dbReference>
<proteinExistence type="predicted"/>
<evidence type="ECO:0000313" key="3">
    <source>
        <dbReference type="Proteomes" id="UP000039046"/>
    </source>
</evidence>
<sequence length="360" mass="39597">MKTSAAILLSLIAGGATAANTVSPRHYPIYEGNRGFEETANFSESSRLEEPKPDKNGCSEGQQIAVPSYIHPKDNPTAWKQLIAYDRTKVSILVANVVNGPNVSINHDWSTTIHNASMAGKKVLGYVRTGYLGQNANNFTTLDGARDMESWVQQIQKDVDTWYFQYGESIGGIFFDEGLPECGRDNEYADLYARINNYTKRKYPTAFTALNPGLAVPRCYESTMDTLMTYENSYDTYINKYVPNNWTATDPYKIWHVVYGVPEHEVKRVTDLACERGAGLVQVTDGIQPNPYNTLPKDGYMRKLMDSVAGGDPLIGSPPSSLRVRAENKKTKCLRSPSTGGASAASFSAFAAILAAVIAL</sequence>
<dbReference type="Proteomes" id="UP000039046">
    <property type="component" value="Unassembled WGS sequence"/>
</dbReference>
<feature type="chain" id="PRO_5001978863" description="Spherulation-specific family 4" evidence="1">
    <location>
        <begin position="19"/>
        <end position="360"/>
    </location>
</feature>
<feature type="signal peptide" evidence="1">
    <location>
        <begin position="1"/>
        <end position="18"/>
    </location>
</feature>
<reference evidence="2 3" key="1">
    <citation type="journal article" date="2015" name="Genome Announc.">
        <title>Draft Genome Sequence and Gene Annotation of the Entomopathogenic Fungus Verticillium hemipterigenum.</title>
        <authorList>
            <person name="Horn F."/>
            <person name="Habel A."/>
            <person name="Scharf D.H."/>
            <person name="Dworschak J."/>
            <person name="Brakhage A.A."/>
            <person name="Guthke R."/>
            <person name="Hertweck C."/>
            <person name="Linde J."/>
        </authorList>
    </citation>
    <scope>NUCLEOTIDE SEQUENCE [LARGE SCALE GENOMIC DNA]</scope>
</reference>
<evidence type="ECO:0000256" key="1">
    <source>
        <dbReference type="SAM" id="SignalP"/>
    </source>
</evidence>
<dbReference type="EMBL" id="CDHN01000001">
    <property type="protein sequence ID" value="CEJ81868.1"/>
    <property type="molecule type" value="Genomic_DNA"/>
</dbReference>
<dbReference type="InterPro" id="IPR021986">
    <property type="entry name" value="Spherulin4"/>
</dbReference>
<organism evidence="2 3">
    <name type="scientific">[Torrubiella] hemipterigena</name>
    <dbReference type="NCBI Taxonomy" id="1531966"/>
    <lineage>
        <taxon>Eukaryota</taxon>
        <taxon>Fungi</taxon>
        <taxon>Dikarya</taxon>
        <taxon>Ascomycota</taxon>
        <taxon>Pezizomycotina</taxon>
        <taxon>Sordariomycetes</taxon>
        <taxon>Hypocreomycetidae</taxon>
        <taxon>Hypocreales</taxon>
        <taxon>Clavicipitaceae</taxon>
        <taxon>Clavicipitaceae incertae sedis</taxon>
        <taxon>'Torrubiella' clade</taxon>
    </lineage>
</organism>
<name>A0A0A1SNB2_9HYPO</name>
<dbReference type="AlphaFoldDB" id="A0A0A1SNB2"/>
<protein>
    <recommendedName>
        <fullName evidence="4">Spherulation-specific family 4</fullName>
    </recommendedName>
</protein>
<keyword evidence="3" id="KW-1185">Reference proteome</keyword>
<dbReference type="PANTHER" id="PTHR35040:SF7">
    <property type="entry name" value="FIBRONECTIN TYPE-III DOMAIN-CONTAINING PROTEIN-RELATED"/>
    <property type="match status" value="1"/>
</dbReference>
<gene>
    <name evidence="2" type="ORF">VHEMI01975</name>
</gene>